<dbReference type="Gene3D" id="2.10.270.10">
    <property type="entry name" value="Cholin Binding"/>
    <property type="match status" value="2"/>
</dbReference>
<keyword evidence="1 6" id="KW-0929">Antimicrobial</keyword>
<dbReference type="InterPro" id="IPR051018">
    <property type="entry name" value="Bacteriophage_GH24"/>
</dbReference>
<organism evidence="7">
    <name type="scientific">Clostridium botulinum (strain Eklund 17B / Type B)</name>
    <dbReference type="NCBI Taxonomy" id="935198"/>
    <lineage>
        <taxon>Bacteria</taxon>
        <taxon>Bacillati</taxon>
        <taxon>Bacillota</taxon>
        <taxon>Clostridia</taxon>
        <taxon>Eubacteriales</taxon>
        <taxon>Clostridiaceae</taxon>
        <taxon>Clostridium</taxon>
    </lineage>
</organism>
<dbReference type="Pfam" id="PF00959">
    <property type="entry name" value="Phage_lysozyme"/>
    <property type="match status" value="1"/>
</dbReference>
<dbReference type="PROSITE" id="PS51170">
    <property type="entry name" value="CW"/>
    <property type="match status" value="2"/>
</dbReference>
<dbReference type="InterPro" id="IPR023347">
    <property type="entry name" value="Lysozyme_dom_sf"/>
</dbReference>
<evidence type="ECO:0000256" key="2">
    <source>
        <dbReference type="ARBA" id="ARBA00022638"/>
    </source>
</evidence>
<dbReference type="InterPro" id="IPR033907">
    <property type="entry name" value="Endolysin_autolysin"/>
</dbReference>
<dbReference type="GO" id="GO:0016998">
    <property type="term" value="P:cell wall macromolecule catabolic process"/>
    <property type="evidence" value="ECO:0007669"/>
    <property type="project" value="InterPro"/>
</dbReference>
<evidence type="ECO:0000256" key="3">
    <source>
        <dbReference type="ARBA" id="ARBA00022737"/>
    </source>
</evidence>
<dbReference type="PANTHER" id="PTHR38107">
    <property type="match status" value="1"/>
</dbReference>
<dbReference type="GO" id="GO:0009253">
    <property type="term" value="P:peptidoglycan catabolic process"/>
    <property type="evidence" value="ECO:0007669"/>
    <property type="project" value="InterPro"/>
</dbReference>
<dbReference type="PATRIC" id="fig|935198.13.peg.2195"/>
<dbReference type="EMBL" id="CP001056">
    <property type="protein sequence ID" value="ACD23998.1"/>
    <property type="molecule type" value="Genomic_DNA"/>
</dbReference>
<evidence type="ECO:0000256" key="5">
    <source>
        <dbReference type="PROSITE-ProRule" id="PRU00591"/>
    </source>
</evidence>
<evidence type="ECO:0000313" key="7">
    <source>
        <dbReference type="EMBL" id="ACD23998.1"/>
    </source>
</evidence>
<dbReference type="InterPro" id="IPR023346">
    <property type="entry name" value="Lysozyme-like_dom_sf"/>
</dbReference>
<comment type="similarity">
    <text evidence="6">Belongs to the glycosyl hydrolase 24 family.</text>
</comment>
<dbReference type="KEGG" id="cbk:CLL_A2241"/>
<dbReference type="GO" id="GO:0042742">
    <property type="term" value="P:defense response to bacterium"/>
    <property type="evidence" value="ECO:0007669"/>
    <property type="project" value="UniProtKB-KW"/>
</dbReference>
<dbReference type="SUPFAM" id="SSF53955">
    <property type="entry name" value="Lysozyme-like"/>
    <property type="match status" value="1"/>
</dbReference>
<feature type="repeat" description="Cell wall-binding" evidence="5">
    <location>
        <begin position="16"/>
        <end position="35"/>
    </location>
</feature>
<keyword evidence="2 6" id="KW-0081">Bacteriolytic enzyme</keyword>
<dbReference type="EC" id="3.2.1.17" evidence="6"/>
<dbReference type="PANTHER" id="PTHR38107:SF3">
    <property type="entry name" value="LYSOZYME RRRD-RELATED"/>
    <property type="match status" value="1"/>
</dbReference>
<dbReference type="InterPro" id="IPR018337">
    <property type="entry name" value="Cell_wall/Cho-bd_repeat"/>
</dbReference>
<sequence>MSQWKWCVEDSTGNITKGWYEDNSKWYYLKDNGTMATGWIEDKDGRWYYLDESGAMKTGWLKSPYSSKWFYLNPVSNGYMGAMYTEGTYIIEGNEYKFDKEGAWIEDNYLVSDSCIDFIKLWEGFPEEGRKYYDMVGVLTQGYGMTGKEIENLPDQISEYEATKLLKEWINKKYAPVIKKDLDSKGICLKQNEFDSLVSFAYNCGTSGLLGSTLYRNIVAGIRDKDTITSNFQAWSNGGGKRIEGLYRRRTKEADMFLNADYTGNL</sequence>
<keyword evidence="4" id="KW-1035">Host cytoplasm</keyword>
<gene>
    <name evidence="7" type="ordered locus">CLL_A2241</name>
</gene>
<dbReference type="HOGENOM" id="CLU_1060508_0_0_9"/>
<accession>U4PLM9</accession>
<dbReference type="GO" id="GO:0003796">
    <property type="term" value="F:lysozyme activity"/>
    <property type="evidence" value="ECO:0007669"/>
    <property type="project" value="UniProtKB-EC"/>
</dbReference>
<keyword evidence="6 7" id="KW-0326">Glycosidase</keyword>
<keyword evidence="6 7" id="KW-0378">Hydrolase</keyword>
<dbReference type="InterPro" id="IPR002196">
    <property type="entry name" value="Glyco_hydro_24"/>
</dbReference>
<evidence type="ECO:0000256" key="1">
    <source>
        <dbReference type="ARBA" id="ARBA00022529"/>
    </source>
</evidence>
<proteinExistence type="inferred from homology"/>
<dbReference type="Pfam" id="PF19127">
    <property type="entry name" value="Choline_bind_3"/>
    <property type="match status" value="1"/>
</dbReference>
<dbReference type="AlphaFoldDB" id="B2TQ71"/>
<evidence type="ECO:0000256" key="6">
    <source>
        <dbReference type="RuleBase" id="RU003788"/>
    </source>
</evidence>
<comment type="catalytic activity">
    <reaction evidence="6">
        <text>Hydrolysis of (1-&gt;4)-beta-linkages between N-acetylmuramic acid and N-acetyl-D-glucosamine residues in a peptidoglycan and between N-acetyl-D-glucosamine residues in chitodextrins.</text>
        <dbReference type="EC" id="3.2.1.17"/>
    </reaction>
</comment>
<reference evidence="7" key="1">
    <citation type="submission" date="2009-06" db="EMBL/GenBank/DDBJ databases">
        <authorList>
            <consortium name="US DOE Joint Genome Institute (JGI-PGF)"/>
            <person name="Lucas S."/>
            <person name="Copeland A."/>
            <person name="Lapidus A."/>
            <person name="Glavina del Rio T."/>
            <person name="Dalin E."/>
            <person name="Tice H."/>
            <person name="Bruce D."/>
            <person name="Goodwin L."/>
            <person name="Pitluck S."/>
            <person name="Kyrpides N."/>
            <person name="Mavromatis K."/>
            <person name="Ivanova N."/>
            <person name="Saunders E."/>
            <person name="Brettin T."/>
            <person name="Detter J.C."/>
            <person name="Han C."/>
            <person name="Larimer F."/>
            <person name="Land M."/>
            <person name="Hauser L."/>
            <person name="Markowitz V."/>
            <person name="Cheng J.-F."/>
            <person name="Hugenholtz P."/>
            <person name="Woyke T."/>
            <person name="Wu D."/>
            <person name="Gronow S."/>
            <person name="Klenk H.-P."/>
            <person name="Eisen J.A."/>
        </authorList>
    </citation>
    <scope>NUCLEOTIDE SEQUENCE</scope>
    <source>
        <strain evidence="7">Eklund 17B</strain>
    </source>
</reference>
<feature type="repeat" description="Cell wall-binding" evidence="5">
    <location>
        <begin position="36"/>
        <end position="56"/>
    </location>
</feature>
<accession>B2TQ71</accession>
<dbReference type="CDD" id="cd00737">
    <property type="entry name" value="lyz_endolysin_autolysin"/>
    <property type="match status" value="1"/>
</dbReference>
<dbReference type="GO" id="GO:0031640">
    <property type="term" value="P:killing of cells of another organism"/>
    <property type="evidence" value="ECO:0007669"/>
    <property type="project" value="UniProtKB-KW"/>
</dbReference>
<protein>
    <recommendedName>
        <fullName evidence="6">Lysozyme</fullName>
        <ecNumber evidence="6">3.2.1.17</ecNumber>
    </recommendedName>
</protein>
<reference evidence="7" key="2">
    <citation type="submission" date="2009-08" db="EMBL/GenBank/DDBJ databases">
        <authorList>
            <person name="Shrivastava S."/>
            <person name="Brinkac L.M."/>
            <person name="Dodson R.J."/>
            <person name="Harkins D.M."/>
            <person name="Durkin A.S."/>
            <person name="Sutton G."/>
        </authorList>
    </citation>
    <scope>NUCLEOTIDE SEQUENCE</scope>
    <source>
        <strain evidence="7">Eklund 17B</strain>
    </source>
</reference>
<dbReference type="Gene3D" id="1.10.530.40">
    <property type="match status" value="1"/>
</dbReference>
<name>B2TQ71_CLOBB</name>
<dbReference type="SUPFAM" id="SSF69360">
    <property type="entry name" value="Cell wall binding repeat"/>
    <property type="match status" value="1"/>
</dbReference>
<dbReference type="CAZy" id="GH24">
    <property type="family name" value="Glycoside Hydrolase Family 24"/>
</dbReference>
<keyword evidence="3" id="KW-0677">Repeat</keyword>
<evidence type="ECO:0000256" key="4">
    <source>
        <dbReference type="ARBA" id="ARBA00023200"/>
    </source>
</evidence>